<dbReference type="InterPro" id="IPR049516">
    <property type="entry name" value="FAD-depend_C"/>
</dbReference>
<dbReference type="PATRIC" id="fig|1391653.3.peg.867"/>
<dbReference type="PRINTS" id="PR00368">
    <property type="entry name" value="FADPNR"/>
</dbReference>
<feature type="domain" description="FAD-dependent protein C-terminal" evidence="1">
    <location>
        <begin position="278"/>
        <end position="479"/>
    </location>
</feature>
<accession>A0A0K1PAL5</accession>
<dbReference type="InterPro" id="IPR028348">
    <property type="entry name" value="FAD-binding_protein"/>
</dbReference>
<dbReference type="Pfam" id="PF21688">
    <property type="entry name" value="FAD-depend_C"/>
    <property type="match status" value="1"/>
</dbReference>
<dbReference type="EMBL" id="CP012332">
    <property type="protein sequence ID" value="AKU90456.1"/>
    <property type="molecule type" value="Genomic_DNA"/>
</dbReference>
<evidence type="ECO:0000313" key="2">
    <source>
        <dbReference type="EMBL" id="AKU90456.1"/>
    </source>
</evidence>
<dbReference type="InterPro" id="IPR036188">
    <property type="entry name" value="FAD/NAD-bd_sf"/>
</dbReference>
<evidence type="ECO:0000259" key="1">
    <source>
        <dbReference type="Pfam" id="PF21688"/>
    </source>
</evidence>
<dbReference type="STRING" id="1391653.AKJ08_0843"/>
<dbReference type="PANTHER" id="PTHR42842:SF3">
    <property type="entry name" value="FAD_NAD(P)-BINDING OXIDOREDUCTASE FAMILY PROTEIN"/>
    <property type="match status" value="1"/>
</dbReference>
<organism evidence="2 3">
    <name type="scientific">Vulgatibacter incomptus</name>
    <dbReference type="NCBI Taxonomy" id="1391653"/>
    <lineage>
        <taxon>Bacteria</taxon>
        <taxon>Pseudomonadati</taxon>
        <taxon>Myxococcota</taxon>
        <taxon>Myxococcia</taxon>
        <taxon>Myxococcales</taxon>
        <taxon>Cystobacterineae</taxon>
        <taxon>Vulgatibacteraceae</taxon>
        <taxon>Vulgatibacter</taxon>
    </lineage>
</organism>
<proteinExistence type="predicted"/>
<name>A0A0K1PAL5_9BACT</name>
<dbReference type="PIRSF" id="PIRSF038984">
    <property type="entry name" value="FAD_binding_protein"/>
    <property type="match status" value="1"/>
</dbReference>
<reference evidence="2 3" key="1">
    <citation type="submission" date="2015-08" db="EMBL/GenBank/DDBJ databases">
        <authorList>
            <person name="Babu N.S."/>
            <person name="Beckwith C.J."/>
            <person name="Beseler K.G."/>
            <person name="Brison A."/>
            <person name="Carone J.V."/>
            <person name="Caskin T.P."/>
            <person name="Diamond M."/>
            <person name="Durham M.E."/>
            <person name="Foxe J.M."/>
            <person name="Go M."/>
            <person name="Henderson B.A."/>
            <person name="Jones I.B."/>
            <person name="McGettigan J.A."/>
            <person name="Micheletti S.J."/>
            <person name="Nasrallah M.E."/>
            <person name="Ortiz D."/>
            <person name="Piller C.R."/>
            <person name="Privatt S.R."/>
            <person name="Schneider S.L."/>
            <person name="Sharp S."/>
            <person name="Smith T.C."/>
            <person name="Stanton J.D."/>
            <person name="Ullery H.E."/>
            <person name="Wilson R.J."/>
            <person name="Serrano M.G."/>
            <person name="Buck G."/>
            <person name="Lee V."/>
            <person name="Wang Y."/>
            <person name="Carvalho R."/>
            <person name="Voegtly L."/>
            <person name="Shi R."/>
            <person name="Duckworth R."/>
            <person name="Johnson A."/>
            <person name="Loviza R."/>
            <person name="Walstead R."/>
            <person name="Shah Z."/>
            <person name="Kiflezghi M."/>
            <person name="Wade K."/>
            <person name="Ball S.L."/>
            <person name="Bradley K.W."/>
            <person name="Asai D.J."/>
            <person name="Bowman C.A."/>
            <person name="Russell D.A."/>
            <person name="Pope W.H."/>
            <person name="Jacobs-Sera D."/>
            <person name="Hendrix R.W."/>
            <person name="Hatfull G.F."/>
        </authorList>
    </citation>
    <scope>NUCLEOTIDE SEQUENCE [LARGE SCALE GENOMIC DNA]</scope>
    <source>
        <strain evidence="2 3">DSM 27710</strain>
    </source>
</reference>
<dbReference type="Gene3D" id="3.30.70.2700">
    <property type="match status" value="1"/>
</dbReference>
<gene>
    <name evidence="2" type="ORF">AKJ08_0843</name>
</gene>
<dbReference type="KEGG" id="vin:AKJ08_0843"/>
<protein>
    <submittedName>
        <fullName evidence="2">NAD(FAD)-utilizing dehydrogenase</fullName>
    </submittedName>
</protein>
<sequence length="531" mass="57182">MRLRISNLSLWLDEDETLLHERAASTAQLPPGLVGAPRVVRKSLDCRKKGHPRFLFVVDVEVPDGTDVVLGGDVQLSPDDPPPPKVARRPEVRPIVVGTGPAGLFAALGLMERQIPTLLLERGKPISPRRRDVAVMGREGRLDPESNMNFGEGGAGAYTDGKLTTRVTHPAVRKVIETFARFGAPDGILTDAKPHIGSDLLPGAVTGLREWLEAQGCEVRFGARVDDILRDSSGRTRGVRLSDGTELLSDRVILAPGNSARELYESFHEQGYVLEAKPFAVGFRAEHPQTLIDSIQYGNAAGHPRLPPADYRLAENPICEGKPRGVFSFCMCPGGIVVPTPTEPELLCVNGMSNSYRNAHFANSGIVVAVGLDDFERDGHGRDALSGLRFQRKWERVAYELGGGGYRAPAQRLTDYLRGRLGTAPGKTTYRPGLTHADLSGFLPAHVTATLKTALRGFDRKMRGYVTEDATLIAFEGRTSAPLRIVRGDDFQALSAPGLYPCGEGVGYAGGIVSAAVDGLRIADAIAAECS</sequence>
<dbReference type="PANTHER" id="PTHR42842">
    <property type="entry name" value="FAD/NAD(P)-BINDING OXIDOREDUCTASE"/>
    <property type="match status" value="1"/>
</dbReference>
<dbReference type="OrthoDB" id="9772594at2"/>
<dbReference type="AlphaFoldDB" id="A0A0K1PAL5"/>
<dbReference type="Gene3D" id="3.50.50.60">
    <property type="entry name" value="FAD/NAD(P)-binding domain"/>
    <property type="match status" value="2"/>
</dbReference>
<dbReference type="RefSeq" id="WP_050724903.1">
    <property type="nucleotide sequence ID" value="NZ_CP012332.1"/>
</dbReference>
<evidence type="ECO:0000313" key="3">
    <source>
        <dbReference type="Proteomes" id="UP000055590"/>
    </source>
</evidence>
<dbReference type="Proteomes" id="UP000055590">
    <property type="component" value="Chromosome"/>
</dbReference>
<keyword evidence="3" id="KW-1185">Reference proteome</keyword>
<dbReference type="SUPFAM" id="SSF51905">
    <property type="entry name" value="FAD/NAD(P)-binding domain"/>
    <property type="match status" value="1"/>
</dbReference>